<comment type="caution">
    <text evidence="3">The sequence shown here is derived from an EMBL/GenBank/DDBJ whole genome shotgun (WGS) entry which is preliminary data.</text>
</comment>
<name>A0ABV8SCH1_9BACL</name>
<feature type="compositionally biased region" description="Polar residues" evidence="1">
    <location>
        <begin position="146"/>
        <end position="156"/>
    </location>
</feature>
<accession>A0ABV8SCH1</accession>
<evidence type="ECO:0000313" key="4">
    <source>
        <dbReference type="Proteomes" id="UP001595755"/>
    </source>
</evidence>
<dbReference type="Proteomes" id="UP001595755">
    <property type="component" value="Unassembled WGS sequence"/>
</dbReference>
<keyword evidence="2" id="KW-0472">Membrane</keyword>
<evidence type="ECO:0000313" key="3">
    <source>
        <dbReference type="EMBL" id="MFC4304910.1"/>
    </source>
</evidence>
<dbReference type="EMBL" id="JBHSED010000035">
    <property type="protein sequence ID" value="MFC4304910.1"/>
    <property type="molecule type" value="Genomic_DNA"/>
</dbReference>
<feature type="compositionally biased region" description="Basic and acidic residues" evidence="1">
    <location>
        <begin position="190"/>
        <end position="199"/>
    </location>
</feature>
<dbReference type="RefSeq" id="WP_204605607.1">
    <property type="nucleotide sequence ID" value="NZ_JBHSED010000035.1"/>
</dbReference>
<protein>
    <recommendedName>
        <fullName evidence="5">DUF2569 family protein</fullName>
    </recommendedName>
</protein>
<feature type="transmembrane region" description="Helical" evidence="2">
    <location>
        <begin position="73"/>
        <end position="90"/>
    </location>
</feature>
<keyword evidence="2" id="KW-1133">Transmembrane helix</keyword>
<evidence type="ECO:0008006" key="5">
    <source>
        <dbReference type="Google" id="ProtNLM"/>
    </source>
</evidence>
<proteinExistence type="predicted"/>
<keyword evidence="2" id="KW-0812">Transmembrane</keyword>
<feature type="region of interest" description="Disordered" evidence="1">
    <location>
        <begin position="139"/>
        <end position="199"/>
    </location>
</feature>
<evidence type="ECO:0000256" key="2">
    <source>
        <dbReference type="SAM" id="Phobius"/>
    </source>
</evidence>
<keyword evidence="4" id="KW-1185">Reference proteome</keyword>
<feature type="transmembrane region" description="Helical" evidence="2">
    <location>
        <begin position="39"/>
        <end position="61"/>
    </location>
</feature>
<feature type="transmembrane region" description="Helical" evidence="2">
    <location>
        <begin position="110"/>
        <end position="128"/>
    </location>
</feature>
<organism evidence="3 4">
    <name type="scientific">Cohnella boryungensis</name>
    <dbReference type="NCBI Taxonomy" id="768479"/>
    <lineage>
        <taxon>Bacteria</taxon>
        <taxon>Bacillati</taxon>
        <taxon>Bacillota</taxon>
        <taxon>Bacilli</taxon>
        <taxon>Bacillales</taxon>
        <taxon>Paenibacillaceae</taxon>
        <taxon>Cohnella</taxon>
    </lineage>
</organism>
<reference evidence="4" key="1">
    <citation type="journal article" date="2019" name="Int. J. Syst. Evol. Microbiol.">
        <title>The Global Catalogue of Microorganisms (GCM) 10K type strain sequencing project: providing services to taxonomists for standard genome sequencing and annotation.</title>
        <authorList>
            <consortium name="The Broad Institute Genomics Platform"/>
            <consortium name="The Broad Institute Genome Sequencing Center for Infectious Disease"/>
            <person name="Wu L."/>
            <person name="Ma J."/>
        </authorList>
    </citation>
    <scope>NUCLEOTIDE SEQUENCE [LARGE SCALE GENOMIC DNA]</scope>
    <source>
        <strain evidence="4">CGMCC 4.1641</strain>
    </source>
</reference>
<feature type="compositionally biased region" description="Low complexity" evidence="1">
    <location>
        <begin position="173"/>
        <end position="188"/>
    </location>
</feature>
<feature type="transmembrane region" description="Helical" evidence="2">
    <location>
        <begin position="7"/>
        <end position="27"/>
    </location>
</feature>
<evidence type="ECO:0000256" key="1">
    <source>
        <dbReference type="SAM" id="MobiDB-lite"/>
    </source>
</evidence>
<sequence length="199" mass="21085">MTLRQGLILTGLGVAVWAVPTLFFLLFGDWVVLEVGDPYFGSSLFLLEMLSFLLLIGLALIVRLRLLRERGSATRFGFVAATVGLVLNTFSIWHRDSVFPSFSEGQHHAYSVWMTLAYALTLVVPAIVDRLIRDNATDQGEAASAANPSESGSLSSAEEKGSLPSSPAGFGLGKSSSGPSASASAAGSDHSQKPAPDRE</sequence>
<gene>
    <name evidence="3" type="ORF">ACFO1S_15880</name>
</gene>